<sequence length="191" mass="20658">MRVTPALLVACLVVCSGCMGLGIDSEGTMQSNDRSGNQSGDRSVTAGTSTTAMTDAKENVSAAFVADGERTNVTLEVANSPDERSQGLMHRESLPENHGMVFVFDKAQPQTFWMKNTVLPLDIIFIAADGTVINVEQADPQPNASDLELERYSSDSPAKYVVEMRQGFANREGIESGTEFVFEGERPTTEN</sequence>
<organism evidence="2 3">
    <name type="scientific">Haladaptatus pallidirubidus</name>
    <dbReference type="NCBI Taxonomy" id="1008152"/>
    <lineage>
        <taxon>Archaea</taxon>
        <taxon>Methanobacteriati</taxon>
        <taxon>Methanobacteriota</taxon>
        <taxon>Stenosarchaea group</taxon>
        <taxon>Halobacteria</taxon>
        <taxon>Halobacteriales</taxon>
        <taxon>Haladaptataceae</taxon>
        <taxon>Haladaptatus</taxon>
    </lineage>
</organism>
<dbReference type="InterPro" id="IPR003795">
    <property type="entry name" value="DUF192"/>
</dbReference>
<proteinExistence type="predicted"/>
<dbReference type="AlphaFoldDB" id="A0AAV3UNE7"/>
<accession>A0AAV3UNE7</accession>
<feature type="region of interest" description="Disordered" evidence="1">
    <location>
        <begin position="29"/>
        <end position="53"/>
    </location>
</feature>
<protein>
    <recommendedName>
        <fullName evidence="4">DUF192 domain-containing protein</fullName>
    </recommendedName>
</protein>
<evidence type="ECO:0008006" key="4">
    <source>
        <dbReference type="Google" id="ProtNLM"/>
    </source>
</evidence>
<dbReference type="InterPro" id="IPR038695">
    <property type="entry name" value="Saro_0823-like_sf"/>
</dbReference>
<dbReference type="Pfam" id="PF02643">
    <property type="entry name" value="DUF192"/>
    <property type="match status" value="1"/>
</dbReference>
<keyword evidence="3" id="KW-1185">Reference proteome</keyword>
<dbReference type="Proteomes" id="UP001501729">
    <property type="component" value="Unassembled WGS sequence"/>
</dbReference>
<dbReference type="PANTHER" id="PTHR37953:SF1">
    <property type="entry name" value="UPF0127 PROTEIN MJ1496"/>
    <property type="match status" value="1"/>
</dbReference>
<evidence type="ECO:0000313" key="3">
    <source>
        <dbReference type="Proteomes" id="UP001501729"/>
    </source>
</evidence>
<reference evidence="2 3" key="1">
    <citation type="journal article" date="2019" name="Int. J. Syst. Evol. Microbiol.">
        <title>The Global Catalogue of Microorganisms (GCM) 10K type strain sequencing project: providing services to taxonomists for standard genome sequencing and annotation.</title>
        <authorList>
            <consortium name="The Broad Institute Genomics Platform"/>
            <consortium name="The Broad Institute Genome Sequencing Center for Infectious Disease"/>
            <person name="Wu L."/>
            <person name="Ma J."/>
        </authorList>
    </citation>
    <scope>NUCLEOTIDE SEQUENCE [LARGE SCALE GENOMIC DNA]</scope>
    <source>
        <strain evidence="2 3">JCM 17504</strain>
    </source>
</reference>
<gene>
    <name evidence="2" type="ORF">GCM10025751_44300</name>
</gene>
<dbReference type="EMBL" id="BAABKX010000018">
    <property type="protein sequence ID" value="GAA5059838.1"/>
    <property type="molecule type" value="Genomic_DNA"/>
</dbReference>
<name>A0AAV3UNE7_9EURY</name>
<evidence type="ECO:0000256" key="1">
    <source>
        <dbReference type="SAM" id="MobiDB-lite"/>
    </source>
</evidence>
<dbReference type="PANTHER" id="PTHR37953">
    <property type="entry name" value="UPF0127 PROTEIN MJ1496"/>
    <property type="match status" value="1"/>
</dbReference>
<evidence type="ECO:0000313" key="2">
    <source>
        <dbReference type="EMBL" id="GAA5059838.1"/>
    </source>
</evidence>
<comment type="caution">
    <text evidence="2">The sequence shown here is derived from an EMBL/GenBank/DDBJ whole genome shotgun (WGS) entry which is preliminary data.</text>
</comment>
<dbReference type="Gene3D" id="2.60.120.1140">
    <property type="entry name" value="Protein of unknown function DUF192"/>
    <property type="match status" value="1"/>
</dbReference>
<dbReference type="RefSeq" id="WP_345412506.1">
    <property type="nucleotide sequence ID" value="NZ_BAABKX010000018.1"/>
</dbReference>